<dbReference type="Gene3D" id="3.30.300.30">
    <property type="match status" value="1"/>
</dbReference>
<dbReference type="AlphaFoldDB" id="A8ZZ36"/>
<keyword evidence="3" id="KW-0443">Lipid metabolism</keyword>
<dbReference type="PROSITE" id="PS00455">
    <property type="entry name" value="AMP_BINDING"/>
    <property type="match status" value="1"/>
</dbReference>
<dbReference type="Gene3D" id="3.40.50.12780">
    <property type="entry name" value="N-terminal domain of ligase-like"/>
    <property type="match status" value="1"/>
</dbReference>
<accession>A8ZZ36</accession>
<dbReference type="InterPro" id="IPR042099">
    <property type="entry name" value="ANL_N_sf"/>
</dbReference>
<evidence type="ECO:0000313" key="7">
    <source>
        <dbReference type="Proteomes" id="UP000008561"/>
    </source>
</evidence>
<gene>
    <name evidence="6" type="ordered locus">Dole_3006</name>
</gene>
<feature type="domain" description="AMP-dependent synthetase/ligase" evidence="5">
    <location>
        <begin position="22"/>
        <end position="437"/>
    </location>
</feature>
<reference evidence="6 7" key="1">
    <citation type="submission" date="2007-10" db="EMBL/GenBank/DDBJ databases">
        <title>Complete sequence of Desulfococcus oleovorans Hxd3.</title>
        <authorList>
            <consortium name="US DOE Joint Genome Institute"/>
            <person name="Copeland A."/>
            <person name="Lucas S."/>
            <person name="Lapidus A."/>
            <person name="Barry K."/>
            <person name="Glavina del Rio T."/>
            <person name="Dalin E."/>
            <person name="Tice H."/>
            <person name="Pitluck S."/>
            <person name="Kiss H."/>
            <person name="Brettin T."/>
            <person name="Bruce D."/>
            <person name="Detter J.C."/>
            <person name="Han C."/>
            <person name="Schmutz J."/>
            <person name="Larimer F."/>
            <person name="Land M."/>
            <person name="Hauser L."/>
            <person name="Kyrpides N."/>
            <person name="Kim E."/>
            <person name="Wawrik B."/>
            <person name="Richardson P."/>
        </authorList>
    </citation>
    <scope>NUCLEOTIDE SEQUENCE [LARGE SCALE GENOMIC DNA]</scope>
    <source>
        <strain evidence="7">DSM 6200 / JCM 39069 / Hxd3</strain>
    </source>
</reference>
<evidence type="ECO:0000313" key="6">
    <source>
        <dbReference type="EMBL" id="ABW68809.1"/>
    </source>
</evidence>
<dbReference type="RefSeq" id="WP_012176420.1">
    <property type="nucleotide sequence ID" value="NC_009943.1"/>
</dbReference>
<evidence type="ECO:0000256" key="1">
    <source>
        <dbReference type="ARBA" id="ARBA00022598"/>
    </source>
</evidence>
<proteinExistence type="predicted"/>
<dbReference type="OrthoDB" id="9803968at2"/>
<dbReference type="GO" id="GO:0016020">
    <property type="term" value="C:membrane"/>
    <property type="evidence" value="ECO:0007669"/>
    <property type="project" value="TreeGrafter"/>
</dbReference>
<evidence type="ECO:0000259" key="5">
    <source>
        <dbReference type="Pfam" id="PF00501"/>
    </source>
</evidence>
<dbReference type="InterPro" id="IPR045851">
    <property type="entry name" value="AMP-bd_C_sf"/>
</dbReference>
<keyword evidence="2" id="KW-0276">Fatty acid metabolism</keyword>
<keyword evidence="1 6" id="KW-0436">Ligase</keyword>
<evidence type="ECO:0000256" key="3">
    <source>
        <dbReference type="ARBA" id="ARBA00023098"/>
    </source>
</evidence>
<dbReference type="Pfam" id="PF00501">
    <property type="entry name" value="AMP-binding"/>
    <property type="match status" value="1"/>
</dbReference>
<protein>
    <submittedName>
        <fullName evidence="6">AMP-dependent synthetase and ligase</fullName>
    </submittedName>
</protein>
<comment type="catalytic activity">
    <reaction evidence="4">
        <text>a long-chain fatty acid + ATP + CoA = a long-chain fatty acyl-CoA + AMP + diphosphate</text>
        <dbReference type="Rhea" id="RHEA:15421"/>
        <dbReference type="ChEBI" id="CHEBI:30616"/>
        <dbReference type="ChEBI" id="CHEBI:33019"/>
        <dbReference type="ChEBI" id="CHEBI:57287"/>
        <dbReference type="ChEBI" id="CHEBI:57560"/>
        <dbReference type="ChEBI" id="CHEBI:83139"/>
        <dbReference type="ChEBI" id="CHEBI:456215"/>
        <dbReference type="EC" id="6.2.1.3"/>
    </reaction>
    <physiologicalReaction direction="left-to-right" evidence="4">
        <dbReference type="Rhea" id="RHEA:15422"/>
    </physiologicalReaction>
</comment>
<sequence>MTEILAHDANGNALATTTPALFKETVAKKGDTVAMRNKDFGLWHDISWQEYYDTARAIACALVDMGLEKGDRVAIIGDNCPEWVMIDMGIQCAGGVAVGIYTTNAWQEVEYVINHAEARFFFVENEEQLDKWLSFRENAPSLKKVIVWDTKGLREFSDPMVMAYDRLVKAGRAMDTAVVDARMAELRPEDLCVLIYTSGTTGMPKGAMLTHGNVTWMAHAIEQQNRIDNKDEVLSFLPLCHIFERLFSVFAHIRHGYVVNFVEKPDTVMENMQEVSPTVGYAVPRIWEKYYSGIRIRMTDATWVKKLAFKAALAIGHKRATLKMNFEKVPLYLEVLFNIGYFAVFRKLKKRLGFDRLRVAYSGAAPISPEMLRAYQAIGVRLIEGYGQTEGTGVTCTSQLERVKFGTVGRPLPGCQVRIAEDGEILVKSPGVFVGYFKDEKATQEALQDGWLYSGDVGVLDSDGFLKITDRKKDIIITAGGKNITPQYIENKLKASPYINDAVVIGDRRKYLTSLIMLDEDNVMKFAQDNKIPFSTYGDLTQNSQIKQLIQHEVDEVNKTLARVENIRKFSIIPKKLYQEDGEVTPTMKVKRKKVYEAFSNLIEAMY</sequence>
<dbReference type="PANTHER" id="PTHR43272">
    <property type="entry name" value="LONG-CHAIN-FATTY-ACID--COA LIGASE"/>
    <property type="match status" value="1"/>
</dbReference>
<dbReference type="InterPro" id="IPR020845">
    <property type="entry name" value="AMP-binding_CS"/>
</dbReference>
<dbReference type="KEGG" id="dol:Dole_3006"/>
<dbReference type="EMBL" id="CP000859">
    <property type="protein sequence ID" value="ABW68809.1"/>
    <property type="molecule type" value="Genomic_DNA"/>
</dbReference>
<dbReference type="HOGENOM" id="CLU_000022_45_5_7"/>
<dbReference type="PANTHER" id="PTHR43272:SF32">
    <property type="entry name" value="AMP-DEPENDENT SYNTHETASE_LIGASE DOMAIN-CONTAINING PROTEIN"/>
    <property type="match status" value="1"/>
</dbReference>
<keyword evidence="7" id="KW-1185">Reference proteome</keyword>
<evidence type="ECO:0000256" key="2">
    <source>
        <dbReference type="ARBA" id="ARBA00022832"/>
    </source>
</evidence>
<evidence type="ECO:0000256" key="4">
    <source>
        <dbReference type="ARBA" id="ARBA00024484"/>
    </source>
</evidence>
<dbReference type="SUPFAM" id="SSF56801">
    <property type="entry name" value="Acetyl-CoA synthetase-like"/>
    <property type="match status" value="1"/>
</dbReference>
<dbReference type="Proteomes" id="UP000008561">
    <property type="component" value="Chromosome"/>
</dbReference>
<dbReference type="STRING" id="96561.Dole_3006"/>
<name>A8ZZ36_DESOH</name>
<dbReference type="GO" id="GO:0004467">
    <property type="term" value="F:long-chain fatty acid-CoA ligase activity"/>
    <property type="evidence" value="ECO:0007669"/>
    <property type="project" value="UniProtKB-EC"/>
</dbReference>
<dbReference type="eggNOG" id="COG1022">
    <property type="taxonomic scope" value="Bacteria"/>
</dbReference>
<organism evidence="6 7">
    <name type="scientific">Desulfosudis oleivorans (strain DSM 6200 / JCM 39069 / Hxd3)</name>
    <name type="common">Desulfococcus oleovorans</name>
    <dbReference type="NCBI Taxonomy" id="96561"/>
    <lineage>
        <taxon>Bacteria</taxon>
        <taxon>Pseudomonadati</taxon>
        <taxon>Thermodesulfobacteriota</taxon>
        <taxon>Desulfobacteria</taxon>
        <taxon>Desulfobacterales</taxon>
        <taxon>Desulfosudaceae</taxon>
        <taxon>Desulfosudis</taxon>
    </lineage>
</organism>
<dbReference type="InterPro" id="IPR000873">
    <property type="entry name" value="AMP-dep_synth/lig_dom"/>
</dbReference>
<dbReference type="Pfam" id="PF23562">
    <property type="entry name" value="AMP-binding_C_3"/>
    <property type="match status" value="1"/>
</dbReference>